<accession>A0A9J6DM95</accession>
<dbReference type="InterPro" id="IPR032675">
    <property type="entry name" value="LRR_dom_sf"/>
</dbReference>
<sequence>MDQNPMAKLSRTSLLGARNLEELHLSQMPRLESVDKGSLWHMKRLTLVNMSNNVRLKEISDSALHWVKSPSVRLILTNNSLQFLDYAYSGLCDAGLLSLDGNPWMCDCQLLWMRRCNATQDLR</sequence>
<dbReference type="EMBL" id="JABSTU010000008">
    <property type="protein sequence ID" value="KAH8023231.1"/>
    <property type="molecule type" value="Genomic_DNA"/>
</dbReference>
<dbReference type="PANTHER" id="PTHR24369">
    <property type="entry name" value="ANTIGEN BSP, PUTATIVE-RELATED"/>
    <property type="match status" value="1"/>
</dbReference>
<reference evidence="4" key="1">
    <citation type="journal article" date="2020" name="Cell">
        <title>Large-Scale Comparative Analyses of Tick Genomes Elucidate Their Genetic Diversity and Vector Capacities.</title>
        <authorList>
            <consortium name="Tick Genome and Microbiome Consortium (TIGMIC)"/>
            <person name="Jia N."/>
            <person name="Wang J."/>
            <person name="Shi W."/>
            <person name="Du L."/>
            <person name="Sun Y."/>
            <person name="Zhan W."/>
            <person name="Jiang J.F."/>
            <person name="Wang Q."/>
            <person name="Zhang B."/>
            <person name="Ji P."/>
            <person name="Bell-Sakyi L."/>
            <person name="Cui X.M."/>
            <person name="Yuan T.T."/>
            <person name="Jiang B.G."/>
            <person name="Yang W.F."/>
            <person name="Lam T.T."/>
            <person name="Chang Q.C."/>
            <person name="Ding S.J."/>
            <person name="Wang X.J."/>
            <person name="Zhu J.G."/>
            <person name="Ruan X.D."/>
            <person name="Zhao L."/>
            <person name="Wei J.T."/>
            <person name="Ye R.Z."/>
            <person name="Que T.C."/>
            <person name="Du C.H."/>
            <person name="Zhou Y.H."/>
            <person name="Cheng J.X."/>
            <person name="Dai P.F."/>
            <person name="Guo W.B."/>
            <person name="Han X.H."/>
            <person name="Huang E.J."/>
            <person name="Li L.F."/>
            <person name="Wei W."/>
            <person name="Gao Y.C."/>
            <person name="Liu J.Z."/>
            <person name="Shao H.Z."/>
            <person name="Wang X."/>
            <person name="Wang C.C."/>
            <person name="Yang T.C."/>
            <person name="Huo Q.B."/>
            <person name="Li W."/>
            <person name="Chen H.Y."/>
            <person name="Chen S.E."/>
            <person name="Zhou L.G."/>
            <person name="Ni X.B."/>
            <person name="Tian J.H."/>
            <person name="Sheng Y."/>
            <person name="Liu T."/>
            <person name="Pan Y.S."/>
            <person name="Xia L.Y."/>
            <person name="Li J."/>
            <person name="Zhao F."/>
            <person name="Cao W.C."/>
        </authorList>
    </citation>
    <scope>NUCLEOTIDE SEQUENCE</scope>
    <source>
        <strain evidence="4">Rmic-2018</strain>
    </source>
</reference>
<keyword evidence="2" id="KW-0732">Signal</keyword>
<reference evidence="4" key="2">
    <citation type="submission" date="2021-09" db="EMBL/GenBank/DDBJ databases">
        <authorList>
            <person name="Jia N."/>
            <person name="Wang J."/>
            <person name="Shi W."/>
            <person name="Du L."/>
            <person name="Sun Y."/>
            <person name="Zhan W."/>
            <person name="Jiang J."/>
            <person name="Wang Q."/>
            <person name="Zhang B."/>
            <person name="Ji P."/>
            <person name="Sakyi L.B."/>
            <person name="Cui X."/>
            <person name="Yuan T."/>
            <person name="Jiang B."/>
            <person name="Yang W."/>
            <person name="Lam T.T.-Y."/>
            <person name="Chang Q."/>
            <person name="Ding S."/>
            <person name="Wang X."/>
            <person name="Zhu J."/>
            <person name="Ruan X."/>
            <person name="Zhao L."/>
            <person name="Wei J."/>
            <person name="Que T."/>
            <person name="Du C."/>
            <person name="Cheng J."/>
            <person name="Dai P."/>
            <person name="Han X."/>
            <person name="Huang E."/>
            <person name="Gao Y."/>
            <person name="Liu J."/>
            <person name="Shao H."/>
            <person name="Ye R."/>
            <person name="Li L."/>
            <person name="Wei W."/>
            <person name="Wang X."/>
            <person name="Wang C."/>
            <person name="Huo Q."/>
            <person name="Li W."/>
            <person name="Guo W."/>
            <person name="Chen H."/>
            <person name="Chen S."/>
            <person name="Zhou L."/>
            <person name="Zhou L."/>
            <person name="Ni X."/>
            <person name="Tian J."/>
            <person name="Zhou Y."/>
            <person name="Sheng Y."/>
            <person name="Liu T."/>
            <person name="Pan Y."/>
            <person name="Xia L."/>
            <person name="Li J."/>
            <person name="Zhao F."/>
            <person name="Cao W."/>
        </authorList>
    </citation>
    <scope>NUCLEOTIDE SEQUENCE</scope>
    <source>
        <strain evidence="4">Rmic-2018</strain>
        <tissue evidence="4">Larvae</tissue>
    </source>
</reference>
<evidence type="ECO:0000313" key="5">
    <source>
        <dbReference type="Proteomes" id="UP000821866"/>
    </source>
</evidence>
<dbReference type="SUPFAM" id="SSF52058">
    <property type="entry name" value="L domain-like"/>
    <property type="match status" value="1"/>
</dbReference>
<keyword evidence="1" id="KW-0433">Leucine-rich repeat</keyword>
<keyword evidence="5" id="KW-1185">Reference proteome</keyword>
<keyword evidence="3" id="KW-0677">Repeat</keyword>
<dbReference type="VEuPathDB" id="VectorBase:LOC119171663"/>
<evidence type="ECO:0000256" key="2">
    <source>
        <dbReference type="ARBA" id="ARBA00022729"/>
    </source>
</evidence>
<evidence type="ECO:0000256" key="3">
    <source>
        <dbReference type="ARBA" id="ARBA00022737"/>
    </source>
</evidence>
<organism evidence="4 5">
    <name type="scientific">Rhipicephalus microplus</name>
    <name type="common">Cattle tick</name>
    <name type="synonym">Boophilus microplus</name>
    <dbReference type="NCBI Taxonomy" id="6941"/>
    <lineage>
        <taxon>Eukaryota</taxon>
        <taxon>Metazoa</taxon>
        <taxon>Ecdysozoa</taxon>
        <taxon>Arthropoda</taxon>
        <taxon>Chelicerata</taxon>
        <taxon>Arachnida</taxon>
        <taxon>Acari</taxon>
        <taxon>Parasitiformes</taxon>
        <taxon>Ixodida</taxon>
        <taxon>Ixodoidea</taxon>
        <taxon>Ixodidae</taxon>
        <taxon>Rhipicephalinae</taxon>
        <taxon>Rhipicephalus</taxon>
        <taxon>Boophilus</taxon>
    </lineage>
</organism>
<proteinExistence type="predicted"/>
<dbReference type="AlphaFoldDB" id="A0A9J6DM95"/>
<dbReference type="Gene3D" id="3.80.10.10">
    <property type="entry name" value="Ribonuclease Inhibitor"/>
    <property type="match status" value="1"/>
</dbReference>
<dbReference type="Proteomes" id="UP000821866">
    <property type="component" value="Chromosome 6"/>
</dbReference>
<dbReference type="GO" id="GO:0005886">
    <property type="term" value="C:plasma membrane"/>
    <property type="evidence" value="ECO:0007669"/>
    <property type="project" value="TreeGrafter"/>
</dbReference>
<name>A0A9J6DM95_RHIMP</name>
<gene>
    <name evidence="4" type="ORF">HPB51_011674</name>
</gene>
<comment type="caution">
    <text evidence="4">The sequence shown here is derived from an EMBL/GenBank/DDBJ whole genome shotgun (WGS) entry which is preliminary data.</text>
</comment>
<evidence type="ECO:0000256" key="1">
    <source>
        <dbReference type="ARBA" id="ARBA00022614"/>
    </source>
</evidence>
<evidence type="ECO:0000313" key="4">
    <source>
        <dbReference type="EMBL" id="KAH8023231.1"/>
    </source>
</evidence>
<protein>
    <submittedName>
        <fullName evidence="4">Uncharacterized protein</fullName>
    </submittedName>
</protein>
<dbReference type="PANTHER" id="PTHR24369:SF210">
    <property type="entry name" value="CHAOPTIN-RELATED"/>
    <property type="match status" value="1"/>
</dbReference>
<dbReference type="InterPro" id="IPR050541">
    <property type="entry name" value="LRR_TM_domain-containing"/>
</dbReference>